<dbReference type="GO" id="GO:0046872">
    <property type="term" value="F:metal ion binding"/>
    <property type="evidence" value="ECO:0007669"/>
    <property type="project" value="UniProtKB-KW"/>
</dbReference>
<reference evidence="15 16" key="1">
    <citation type="submission" date="2017-07" db="EMBL/GenBank/DDBJ databases">
        <title>Draft Genome Sequences of Select Purple Nonsulfur Bacteria.</title>
        <authorList>
            <person name="Lasarre B."/>
            <person name="Mckinlay J.B."/>
        </authorList>
    </citation>
    <scope>NUCLEOTIDE SEQUENCE [LARGE SCALE GENOMIC DNA]</scope>
    <source>
        <strain evidence="15 16">DSM 11907</strain>
    </source>
</reference>
<dbReference type="PANTHER" id="PTHR30074">
    <property type="entry name" value="FORMATE DEHYDROGENASE, NITRATE-INDUCIBLE, CYTOCHROME B556 FDN SUBUNIT"/>
    <property type="match status" value="1"/>
</dbReference>
<evidence type="ECO:0000256" key="6">
    <source>
        <dbReference type="ARBA" id="ARBA00022617"/>
    </source>
</evidence>
<proteinExistence type="inferred from homology"/>
<dbReference type="OrthoDB" id="9790598at2"/>
<feature type="transmembrane region" description="Helical" evidence="13">
    <location>
        <begin position="40"/>
        <end position="57"/>
    </location>
</feature>
<sequence>MSVSNERREVVKGDALEKGDPVADPVVVVRYSTAARINHWLTAGGFVLLALSGFALFHPSLYWLTGLFGGGQWTRTVHPWFGVFLFLGFTGLFLRFWRVNLWSPADGSWLKNIHTFLAGDEDKMPEVGRFNFAQKAVFWWMGILILIMIGTGVVIWEQYFGAYTTLDQKRIAVLVHSIGAIVMVCILIVHIYGAFWARGTMTAMVKGKVSGGWAFKHHRMWLRQLARSDKTNHVRTPTGTPAE</sequence>
<keyword evidence="10 13" id="KW-1133">Transmembrane helix</keyword>
<evidence type="ECO:0000256" key="2">
    <source>
        <dbReference type="ARBA" id="ARBA00004651"/>
    </source>
</evidence>
<dbReference type="GO" id="GO:0009326">
    <property type="term" value="C:formate dehydrogenase complex"/>
    <property type="evidence" value="ECO:0007669"/>
    <property type="project" value="InterPro"/>
</dbReference>
<keyword evidence="12 13" id="KW-0472">Membrane</keyword>
<dbReference type="AlphaFoldDB" id="A0A327KAV0"/>
<dbReference type="EMBL" id="NPEU01000268">
    <property type="protein sequence ID" value="RAI35281.1"/>
    <property type="molecule type" value="Genomic_DNA"/>
</dbReference>
<comment type="subcellular location">
    <subcellularLocation>
        <location evidence="2">Cell membrane</location>
        <topology evidence="2">Multi-pass membrane protein</topology>
    </subcellularLocation>
</comment>
<dbReference type="Gene3D" id="1.20.950.20">
    <property type="entry name" value="Transmembrane di-heme cytochromes, Chain C"/>
    <property type="match status" value="1"/>
</dbReference>
<evidence type="ECO:0000313" key="16">
    <source>
        <dbReference type="Proteomes" id="UP000248863"/>
    </source>
</evidence>
<comment type="similarity">
    <text evidence="3">Belongs to the formate dehydrogenase gamma subunit family.</text>
</comment>
<evidence type="ECO:0000256" key="8">
    <source>
        <dbReference type="ARBA" id="ARBA00022723"/>
    </source>
</evidence>
<keyword evidence="4" id="KW-0813">Transport</keyword>
<organism evidence="15 16">
    <name type="scientific">Rhodoplanes elegans</name>
    <dbReference type="NCBI Taxonomy" id="29408"/>
    <lineage>
        <taxon>Bacteria</taxon>
        <taxon>Pseudomonadati</taxon>
        <taxon>Pseudomonadota</taxon>
        <taxon>Alphaproteobacteria</taxon>
        <taxon>Hyphomicrobiales</taxon>
        <taxon>Nitrobacteraceae</taxon>
        <taxon>Rhodoplanes</taxon>
    </lineage>
</organism>
<dbReference type="PANTHER" id="PTHR30074:SF6">
    <property type="entry name" value="FORMATE DEHYDROGENASE GAMMA SUBUNIT"/>
    <property type="match status" value="1"/>
</dbReference>
<evidence type="ECO:0000256" key="12">
    <source>
        <dbReference type="ARBA" id="ARBA00023136"/>
    </source>
</evidence>
<dbReference type="GO" id="GO:0022904">
    <property type="term" value="P:respiratory electron transport chain"/>
    <property type="evidence" value="ECO:0007669"/>
    <property type="project" value="InterPro"/>
</dbReference>
<keyword evidence="9" id="KW-0249">Electron transport</keyword>
<gene>
    <name evidence="15" type="ORF">CH338_19515</name>
</gene>
<evidence type="ECO:0000256" key="4">
    <source>
        <dbReference type="ARBA" id="ARBA00022448"/>
    </source>
</evidence>
<evidence type="ECO:0000256" key="5">
    <source>
        <dbReference type="ARBA" id="ARBA00022475"/>
    </source>
</evidence>
<evidence type="ECO:0000256" key="1">
    <source>
        <dbReference type="ARBA" id="ARBA00001971"/>
    </source>
</evidence>
<protein>
    <submittedName>
        <fullName evidence="15">Formate dehydrogenase subunit gamma</fullName>
    </submittedName>
</protein>
<evidence type="ECO:0000259" key="14">
    <source>
        <dbReference type="Pfam" id="PF01292"/>
    </source>
</evidence>
<dbReference type="InterPro" id="IPR011577">
    <property type="entry name" value="Cyt_b561_bac/Ni-Hgenase"/>
</dbReference>
<keyword evidence="6" id="KW-0349">Heme</keyword>
<keyword evidence="11" id="KW-0408">Iron</keyword>
<dbReference type="InterPro" id="IPR006471">
    <property type="entry name" value="Formate_DH_gsu"/>
</dbReference>
<feature type="transmembrane region" description="Helical" evidence="13">
    <location>
        <begin position="137"/>
        <end position="159"/>
    </location>
</feature>
<feature type="transmembrane region" description="Helical" evidence="13">
    <location>
        <begin position="77"/>
        <end position="97"/>
    </location>
</feature>
<dbReference type="NCBIfam" id="TIGR01583">
    <property type="entry name" value="formate-DH-gamm"/>
    <property type="match status" value="1"/>
</dbReference>
<dbReference type="RefSeq" id="WP_111358791.1">
    <property type="nucleotide sequence ID" value="NZ_NHSK01000059.1"/>
</dbReference>
<dbReference type="InterPro" id="IPR016174">
    <property type="entry name" value="Di-haem_cyt_TM"/>
</dbReference>
<evidence type="ECO:0000256" key="9">
    <source>
        <dbReference type="ARBA" id="ARBA00022982"/>
    </source>
</evidence>
<evidence type="ECO:0000313" key="15">
    <source>
        <dbReference type="EMBL" id="RAI35281.1"/>
    </source>
</evidence>
<feature type="domain" description="Cytochrome b561 bacterial/Ni-hydrogenase" evidence="14">
    <location>
        <begin position="30"/>
        <end position="207"/>
    </location>
</feature>
<accession>A0A327KAV0</accession>
<evidence type="ECO:0000256" key="13">
    <source>
        <dbReference type="SAM" id="Phobius"/>
    </source>
</evidence>
<evidence type="ECO:0000256" key="3">
    <source>
        <dbReference type="ARBA" id="ARBA00010747"/>
    </source>
</evidence>
<dbReference type="GO" id="GO:0005886">
    <property type="term" value="C:plasma membrane"/>
    <property type="evidence" value="ECO:0007669"/>
    <property type="project" value="UniProtKB-SubCell"/>
</dbReference>
<feature type="transmembrane region" description="Helical" evidence="13">
    <location>
        <begin position="171"/>
        <end position="197"/>
    </location>
</feature>
<comment type="cofactor">
    <cofactor evidence="1">
        <name>heme</name>
        <dbReference type="ChEBI" id="CHEBI:30413"/>
    </cofactor>
</comment>
<dbReference type="GO" id="GO:0009061">
    <property type="term" value="P:anaerobic respiration"/>
    <property type="evidence" value="ECO:0007669"/>
    <property type="project" value="TreeGrafter"/>
</dbReference>
<dbReference type="GO" id="GO:0036397">
    <property type="term" value="F:formate dehydrogenase (quinone) activity"/>
    <property type="evidence" value="ECO:0007669"/>
    <property type="project" value="TreeGrafter"/>
</dbReference>
<name>A0A327KAV0_9BRAD</name>
<dbReference type="Proteomes" id="UP000248863">
    <property type="component" value="Unassembled WGS sequence"/>
</dbReference>
<dbReference type="InterPro" id="IPR051817">
    <property type="entry name" value="FDH_cytochrome_b556_subunit"/>
</dbReference>
<dbReference type="GO" id="GO:0015944">
    <property type="term" value="P:formate oxidation"/>
    <property type="evidence" value="ECO:0007669"/>
    <property type="project" value="TreeGrafter"/>
</dbReference>
<evidence type="ECO:0000256" key="11">
    <source>
        <dbReference type="ARBA" id="ARBA00023004"/>
    </source>
</evidence>
<keyword evidence="7 13" id="KW-0812">Transmembrane</keyword>
<dbReference type="GO" id="GO:0009055">
    <property type="term" value="F:electron transfer activity"/>
    <property type="evidence" value="ECO:0007669"/>
    <property type="project" value="InterPro"/>
</dbReference>
<evidence type="ECO:0000256" key="10">
    <source>
        <dbReference type="ARBA" id="ARBA00022989"/>
    </source>
</evidence>
<comment type="caution">
    <text evidence="15">The sequence shown here is derived from an EMBL/GenBank/DDBJ whole genome shotgun (WGS) entry which is preliminary data.</text>
</comment>
<dbReference type="GO" id="GO:0008863">
    <property type="term" value="F:formate dehydrogenase (NAD+) activity"/>
    <property type="evidence" value="ECO:0007669"/>
    <property type="project" value="InterPro"/>
</dbReference>
<keyword evidence="5" id="KW-1003">Cell membrane</keyword>
<keyword evidence="16" id="KW-1185">Reference proteome</keyword>
<keyword evidence="8" id="KW-0479">Metal-binding</keyword>
<evidence type="ECO:0000256" key="7">
    <source>
        <dbReference type="ARBA" id="ARBA00022692"/>
    </source>
</evidence>
<dbReference type="SUPFAM" id="SSF81342">
    <property type="entry name" value="Transmembrane di-heme cytochromes"/>
    <property type="match status" value="1"/>
</dbReference>
<dbReference type="Pfam" id="PF01292">
    <property type="entry name" value="Ni_hydr_CYTB"/>
    <property type="match status" value="1"/>
</dbReference>